<sequence length="100" mass="11524">MSELNQRVEQLHAPLDKTLLRAAVIIMAFVQVILFMWEPQTFADNIGSFSPMLGILFVWAICASMVYGVGFKPIFWLWQIIFSPYLSIAVLGYVSFLYWL</sequence>
<evidence type="ECO:0000313" key="3">
    <source>
        <dbReference type="Proteomes" id="UP000235828"/>
    </source>
</evidence>
<dbReference type="Pfam" id="PF09600">
    <property type="entry name" value="Cyd_oper_YbgE"/>
    <property type="match status" value="1"/>
</dbReference>
<evidence type="ECO:0000313" key="2">
    <source>
        <dbReference type="EMBL" id="SON48994.1"/>
    </source>
</evidence>
<evidence type="ECO:0000256" key="1">
    <source>
        <dbReference type="SAM" id="Phobius"/>
    </source>
</evidence>
<reference evidence="2 3" key="1">
    <citation type="submission" date="2017-10" db="EMBL/GenBank/DDBJ databases">
        <authorList>
            <person name="Banno H."/>
            <person name="Chua N.-H."/>
        </authorList>
    </citation>
    <scope>NUCLEOTIDE SEQUENCE [LARGE SCALE GENOMIC DNA]</scope>
    <source>
        <strain evidence="2">Vibrio tapetis CECT4600</strain>
    </source>
</reference>
<gene>
    <name evidence="2" type="ORF">VTAP4600_A1015</name>
</gene>
<name>A0A2N8ZAP9_9VIBR</name>
<keyword evidence="1" id="KW-1133">Transmembrane helix</keyword>
<dbReference type="InterPro" id="IPR011846">
    <property type="entry name" value="Cyd_oper_YbgE"/>
</dbReference>
<protein>
    <recommendedName>
        <fullName evidence="4">Cyd operon protein YbgE</fullName>
    </recommendedName>
</protein>
<proteinExistence type="predicted"/>
<keyword evidence="3" id="KW-1185">Reference proteome</keyword>
<dbReference type="Proteomes" id="UP000235828">
    <property type="component" value="Chromosome A"/>
</dbReference>
<dbReference type="NCBIfam" id="TIGR02112">
    <property type="entry name" value="cyd_oper_ybgE"/>
    <property type="match status" value="1"/>
</dbReference>
<organism evidence="2 3">
    <name type="scientific">Vibrio tapetis subsp. tapetis</name>
    <dbReference type="NCBI Taxonomy" id="1671868"/>
    <lineage>
        <taxon>Bacteria</taxon>
        <taxon>Pseudomonadati</taxon>
        <taxon>Pseudomonadota</taxon>
        <taxon>Gammaproteobacteria</taxon>
        <taxon>Vibrionales</taxon>
        <taxon>Vibrionaceae</taxon>
        <taxon>Vibrio</taxon>
    </lineage>
</organism>
<feature type="transmembrane region" description="Helical" evidence="1">
    <location>
        <begin position="20"/>
        <end position="37"/>
    </location>
</feature>
<dbReference type="AlphaFoldDB" id="A0A2N8ZAP9"/>
<keyword evidence="1" id="KW-0812">Transmembrane</keyword>
<feature type="transmembrane region" description="Helical" evidence="1">
    <location>
        <begin position="76"/>
        <end position="99"/>
    </location>
</feature>
<keyword evidence="1" id="KW-0472">Membrane</keyword>
<feature type="transmembrane region" description="Helical" evidence="1">
    <location>
        <begin position="49"/>
        <end position="70"/>
    </location>
</feature>
<dbReference type="EMBL" id="LT960611">
    <property type="protein sequence ID" value="SON48994.1"/>
    <property type="molecule type" value="Genomic_DNA"/>
</dbReference>
<evidence type="ECO:0008006" key="4">
    <source>
        <dbReference type="Google" id="ProtNLM"/>
    </source>
</evidence>
<accession>A0A2N8ZAP9</accession>
<dbReference type="OrthoDB" id="5298003at2"/>
<dbReference type="KEGG" id="vta:A1015"/>
<dbReference type="RefSeq" id="WP_102521733.1">
    <property type="nucleotide sequence ID" value="NZ_LT960611.1"/>
</dbReference>